<name>A0A3M6QMM3_9BURK</name>
<dbReference type="SMART" id="SM01057">
    <property type="entry name" value="Carb_anhydrase"/>
    <property type="match status" value="1"/>
</dbReference>
<dbReference type="InterPro" id="IPR018338">
    <property type="entry name" value="Carbonic_anhydrase_a-class_CS"/>
</dbReference>
<evidence type="ECO:0000256" key="8">
    <source>
        <dbReference type="ARBA" id="ARBA00023239"/>
    </source>
</evidence>
<evidence type="ECO:0000256" key="10">
    <source>
        <dbReference type="RuleBase" id="RU367011"/>
    </source>
</evidence>
<evidence type="ECO:0000256" key="2">
    <source>
        <dbReference type="ARBA" id="ARBA00002904"/>
    </source>
</evidence>
<accession>A0A3M6QMM3</accession>
<evidence type="ECO:0000313" key="13">
    <source>
        <dbReference type="Proteomes" id="UP000278006"/>
    </source>
</evidence>
<feature type="chain" id="PRO_5025098408" description="Carbonic anhydrase" evidence="10">
    <location>
        <begin position="21"/>
        <end position="243"/>
    </location>
</feature>
<comment type="function">
    <text evidence="2 10">Reversible hydration of carbon dioxide.</text>
</comment>
<comment type="similarity">
    <text evidence="3 10">Belongs to the alpha-carbonic anhydrase family.</text>
</comment>
<reference evidence="12 13" key="1">
    <citation type="submission" date="2018-10" db="EMBL/GenBank/DDBJ databases">
        <title>Draft genome of Cortibacter populi DSM10536.</title>
        <authorList>
            <person name="Bernier A.-M."/>
            <person name="Bernard K."/>
        </authorList>
    </citation>
    <scope>NUCLEOTIDE SEQUENCE [LARGE SCALE GENOMIC DNA]</scope>
    <source>
        <strain evidence="12 13">DSM 105136</strain>
    </source>
</reference>
<evidence type="ECO:0000256" key="3">
    <source>
        <dbReference type="ARBA" id="ARBA00010718"/>
    </source>
</evidence>
<gene>
    <name evidence="12" type="ORF">D8I35_15175</name>
</gene>
<evidence type="ECO:0000256" key="4">
    <source>
        <dbReference type="ARBA" id="ARBA00012925"/>
    </source>
</evidence>
<dbReference type="PANTHER" id="PTHR18952:SF265">
    <property type="entry name" value="CARBONIC ANHYDRASE"/>
    <property type="match status" value="1"/>
</dbReference>
<dbReference type="InterPro" id="IPR036398">
    <property type="entry name" value="CA_dom_sf"/>
</dbReference>
<comment type="caution">
    <text evidence="12">The sequence shown here is derived from an EMBL/GenBank/DDBJ whole genome shotgun (WGS) entry which is preliminary data.</text>
</comment>
<dbReference type="PANTHER" id="PTHR18952">
    <property type="entry name" value="CARBONIC ANHYDRASE"/>
    <property type="match status" value="1"/>
</dbReference>
<dbReference type="Pfam" id="PF00194">
    <property type="entry name" value="Carb_anhydrase"/>
    <property type="match status" value="1"/>
</dbReference>
<dbReference type="GO" id="GO:0004089">
    <property type="term" value="F:carbonate dehydratase activity"/>
    <property type="evidence" value="ECO:0007669"/>
    <property type="project" value="UniProtKB-UniRule"/>
</dbReference>
<dbReference type="PROSITE" id="PS00162">
    <property type="entry name" value="ALPHA_CA_1"/>
    <property type="match status" value="1"/>
</dbReference>
<keyword evidence="8 10" id="KW-0456">Lyase</keyword>
<evidence type="ECO:0000256" key="1">
    <source>
        <dbReference type="ARBA" id="ARBA00001947"/>
    </source>
</evidence>
<keyword evidence="7 10" id="KW-0862">Zinc</keyword>
<proteinExistence type="inferred from homology"/>
<organism evidence="12 13">
    <name type="scientific">Corticibacter populi</name>
    <dbReference type="NCBI Taxonomy" id="1550736"/>
    <lineage>
        <taxon>Bacteria</taxon>
        <taxon>Pseudomonadati</taxon>
        <taxon>Pseudomonadota</taxon>
        <taxon>Betaproteobacteria</taxon>
        <taxon>Burkholderiales</taxon>
        <taxon>Comamonadaceae</taxon>
        <taxon>Corticibacter</taxon>
    </lineage>
</organism>
<evidence type="ECO:0000256" key="5">
    <source>
        <dbReference type="ARBA" id="ARBA00014628"/>
    </source>
</evidence>
<evidence type="ECO:0000256" key="9">
    <source>
        <dbReference type="ARBA" id="ARBA00048348"/>
    </source>
</evidence>
<comment type="catalytic activity">
    <reaction evidence="9 10">
        <text>hydrogencarbonate + H(+) = CO2 + H2O</text>
        <dbReference type="Rhea" id="RHEA:10748"/>
        <dbReference type="ChEBI" id="CHEBI:15377"/>
        <dbReference type="ChEBI" id="CHEBI:15378"/>
        <dbReference type="ChEBI" id="CHEBI:16526"/>
        <dbReference type="ChEBI" id="CHEBI:17544"/>
        <dbReference type="EC" id="4.2.1.1"/>
    </reaction>
</comment>
<dbReference type="InterPro" id="IPR001148">
    <property type="entry name" value="CA_dom"/>
</dbReference>
<dbReference type="AlphaFoldDB" id="A0A3M6QMM3"/>
<comment type="cofactor">
    <cofactor evidence="1 10">
        <name>Zn(2+)</name>
        <dbReference type="ChEBI" id="CHEBI:29105"/>
    </cofactor>
</comment>
<feature type="domain" description="Alpha-carbonic anhydrase" evidence="11">
    <location>
        <begin position="22"/>
        <end position="243"/>
    </location>
</feature>
<protein>
    <recommendedName>
        <fullName evidence="5 10">Carbonic anhydrase</fullName>
        <ecNumber evidence="4 10">4.2.1.1</ecNumber>
    </recommendedName>
</protein>
<keyword evidence="6 10" id="KW-0479">Metal-binding</keyword>
<keyword evidence="13" id="KW-1185">Reference proteome</keyword>
<dbReference type="SUPFAM" id="SSF51069">
    <property type="entry name" value="Carbonic anhydrase"/>
    <property type="match status" value="1"/>
</dbReference>
<dbReference type="Proteomes" id="UP000278006">
    <property type="component" value="Unassembled WGS sequence"/>
</dbReference>
<evidence type="ECO:0000313" key="12">
    <source>
        <dbReference type="EMBL" id="RMX04323.1"/>
    </source>
</evidence>
<keyword evidence="10" id="KW-0732">Signal</keyword>
<dbReference type="OrthoDB" id="5327615at2"/>
<dbReference type="Gene3D" id="3.10.200.10">
    <property type="entry name" value="Alpha carbonic anhydrase"/>
    <property type="match status" value="1"/>
</dbReference>
<dbReference type="GO" id="GO:0008270">
    <property type="term" value="F:zinc ion binding"/>
    <property type="evidence" value="ECO:0007669"/>
    <property type="project" value="UniProtKB-UniRule"/>
</dbReference>
<evidence type="ECO:0000259" key="11">
    <source>
        <dbReference type="PROSITE" id="PS51144"/>
    </source>
</evidence>
<dbReference type="PROSITE" id="PS51144">
    <property type="entry name" value="ALPHA_CA_2"/>
    <property type="match status" value="1"/>
</dbReference>
<feature type="signal peptide" evidence="10">
    <location>
        <begin position="1"/>
        <end position="20"/>
    </location>
</feature>
<dbReference type="EC" id="4.2.1.1" evidence="4 10"/>
<dbReference type="EMBL" id="RDQO01000005">
    <property type="protein sequence ID" value="RMX04323.1"/>
    <property type="molecule type" value="Genomic_DNA"/>
</dbReference>
<sequence>MKQSLTAFSALIGIFGTCYAGAHWGYEGDVNPEKWSEISPEYATCKIGKNQSPVNIDHTYKTSADPLSFHYVIAPEEVVNNGHTIQVNIGNESDYLMLGDHRYTLKQFHFHTPSENQIKGLSFPLEGHFVHADADGNLLVLAAMFKQGQDNPQLQGMLNALSDEENAARALTQPVDLSNLLPKNHDYYRFSGSLTTPPCSEGVTWVVLKAPLSVSEGQLAQFEKRMHHNNRPVQPLNARLITD</sequence>
<evidence type="ECO:0000256" key="7">
    <source>
        <dbReference type="ARBA" id="ARBA00022833"/>
    </source>
</evidence>
<evidence type="ECO:0000256" key="6">
    <source>
        <dbReference type="ARBA" id="ARBA00022723"/>
    </source>
</evidence>
<dbReference type="CDD" id="cd03124">
    <property type="entry name" value="alpha_CA_prokaryotic_like"/>
    <property type="match status" value="1"/>
</dbReference>
<dbReference type="InterPro" id="IPR041891">
    <property type="entry name" value="Alpha_CA_prokaryot-like"/>
</dbReference>
<dbReference type="InterPro" id="IPR023561">
    <property type="entry name" value="Carbonic_anhydrase_a-class"/>
</dbReference>